<dbReference type="GO" id="GO:0005524">
    <property type="term" value="F:ATP binding"/>
    <property type="evidence" value="ECO:0007669"/>
    <property type="project" value="UniProtKB-KW"/>
</dbReference>
<reference evidence="12" key="1">
    <citation type="submission" date="2020-04" db="EMBL/GenBank/DDBJ databases">
        <authorList>
            <person name="Zhang T."/>
        </authorList>
    </citation>
    <scope>NUCLEOTIDE SEQUENCE</scope>
    <source>
        <strain evidence="12">HKST-UBA01</strain>
    </source>
</reference>
<dbReference type="SUPFAM" id="SSF90123">
    <property type="entry name" value="ABC transporter transmembrane region"/>
    <property type="match status" value="1"/>
</dbReference>
<name>A0A956RPI4_UNCEI</name>
<evidence type="ECO:0000256" key="2">
    <source>
        <dbReference type="ARBA" id="ARBA00022448"/>
    </source>
</evidence>
<keyword evidence="5" id="KW-0547">Nucleotide-binding</keyword>
<dbReference type="InterPro" id="IPR017871">
    <property type="entry name" value="ABC_transporter-like_CS"/>
</dbReference>
<evidence type="ECO:0000256" key="3">
    <source>
        <dbReference type="ARBA" id="ARBA00022475"/>
    </source>
</evidence>
<dbReference type="PANTHER" id="PTHR43394">
    <property type="entry name" value="ATP-DEPENDENT PERMEASE MDL1, MITOCHONDRIAL"/>
    <property type="match status" value="1"/>
</dbReference>
<dbReference type="CDD" id="cd03228">
    <property type="entry name" value="ABCC_MRP_Like"/>
    <property type="match status" value="1"/>
</dbReference>
<dbReference type="AlphaFoldDB" id="A0A956RPI4"/>
<keyword evidence="7 9" id="KW-1133">Transmembrane helix</keyword>
<dbReference type="GO" id="GO:0005886">
    <property type="term" value="C:plasma membrane"/>
    <property type="evidence" value="ECO:0007669"/>
    <property type="project" value="UniProtKB-SubCell"/>
</dbReference>
<dbReference type="SMART" id="SM00382">
    <property type="entry name" value="AAA"/>
    <property type="match status" value="1"/>
</dbReference>
<accession>A0A956RPI4</accession>
<comment type="caution">
    <text evidence="12">The sequence shown here is derived from an EMBL/GenBank/DDBJ whole genome shotgun (WGS) entry which is preliminary data.</text>
</comment>
<evidence type="ECO:0000259" key="11">
    <source>
        <dbReference type="PROSITE" id="PS50929"/>
    </source>
</evidence>
<feature type="transmembrane region" description="Helical" evidence="9">
    <location>
        <begin position="27"/>
        <end position="48"/>
    </location>
</feature>
<dbReference type="GO" id="GO:0016887">
    <property type="term" value="F:ATP hydrolysis activity"/>
    <property type="evidence" value="ECO:0007669"/>
    <property type="project" value="InterPro"/>
</dbReference>
<dbReference type="CDD" id="cd07346">
    <property type="entry name" value="ABC_6TM_exporters"/>
    <property type="match status" value="1"/>
</dbReference>
<evidence type="ECO:0000313" key="13">
    <source>
        <dbReference type="Proteomes" id="UP000697710"/>
    </source>
</evidence>
<evidence type="ECO:0000259" key="10">
    <source>
        <dbReference type="PROSITE" id="PS50893"/>
    </source>
</evidence>
<dbReference type="InterPro" id="IPR027417">
    <property type="entry name" value="P-loop_NTPase"/>
</dbReference>
<dbReference type="InterPro" id="IPR039421">
    <property type="entry name" value="Type_1_exporter"/>
</dbReference>
<keyword evidence="2" id="KW-0813">Transport</keyword>
<dbReference type="FunFam" id="3.40.50.300:FF:000854">
    <property type="entry name" value="Multidrug ABC transporter ATP-binding protein"/>
    <property type="match status" value="1"/>
</dbReference>
<keyword evidence="3" id="KW-1003">Cell membrane</keyword>
<feature type="transmembrane region" description="Helical" evidence="9">
    <location>
        <begin position="163"/>
        <end position="193"/>
    </location>
</feature>
<dbReference type="PROSITE" id="PS50929">
    <property type="entry name" value="ABC_TM1F"/>
    <property type="match status" value="1"/>
</dbReference>
<gene>
    <name evidence="12" type="ORF">KC729_13335</name>
</gene>
<evidence type="ECO:0000256" key="7">
    <source>
        <dbReference type="ARBA" id="ARBA00022989"/>
    </source>
</evidence>
<dbReference type="GO" id="GO:0015421">
    <property type="term" value="F:ABC-type oligopeptide transporter activity"/>
    <property type="evidence" value="ECO:0007669"/>
    <property type="project" value="TreeGrafter"/>
</dbReference>
<dbReference type="SUPFAM" id="SSF52540">
    <property type="entry name" value="P-loop containing nucleoside triphosphate hydrolases"/>
    <property type="match status" value="1"/>
</dbReference>
<dbReference type="EMBL" id="JAGQHR010000444">
    <property type="protein sequence ID" value="MCA9728666.1"/>
    <property type="molecule type" value="Genomic_DNA"/>
</dbReference>
<organism evidence="12 13">
    <name type="scientific">Eiseniibacteriota bacterium</name>
    <dbReference type="NCBI Taxonomy" id="2212470"/>
    <lineage>
        <taxon>Bacteria</taxon>
        <taxon>Candidatus Eiseniibacteriota</taxon>
    </lineage>
</organism>
<comment type="subcellular location">
    <subcellularLocation>
        <location evidence="1">Cell membrane</location>
        <topology evidence="1">Multi-pass membrane protein</topology>
    </subcellularLocation>
</comment>
<keyword evidence="4 9" id="KW-0812">Transmembrane</keyword>
<keyword evidence="8 9" id="KW-0472">Membrane</keyword>
<evidence type="ECO:0000256" key="9">
    <source>
        <dbReference type="SAM" id="Phobius"/>
    </source>
</evidence>
<dbReference type="PROSITE" id="PS00211">
    <property type="entry name" value="ABC_TRANSPORTER_1"/>
    <property type="match status" value="1"/>
</dbReference>
<dbReference type="InterPro" id="IPR003593">
    <property type="entry name" value="AAA+_ATPase"/>
</dbReference>
<evidence type="ECO:0000256" key="1">
    <source>
        <dbReference type="ARBA" id="ARBA00004651"/>
    </source>
</evidence>
<feature type="domain" description="ABC transporter" evidence="10">
    <location>
        <begin position="355"/>
        <end position="598"/>
    </location>
</feature>
<dbReference type="InterPro" id="IPR003439">
    <property type="entry name" value="ABC_transporter-like_ATP-bd"/>
</dbReference>
<protein>
    <submittedName>
        <fullName evidence="12">ABC transporter ATP-binding protein</fullName>
    </submittedName>
</protein>
<dbReference type="InterPro" id="IPR036640">
    <property type="entry name" value="ABC1_TM_sf"/>
</dbReference>
<evidence type="ECO:0000256" key="8">
    <source>
        <dbReference type="ARBA" id="ARBA00023136"/>
    </source>
</evidence>
<feature type="domain" description="ABC transmembrane type-1" evidence="11">
    <location>
        <begin position="30"/>
        <end position="320"/>
    </location>
</feature>
<evidence type="ECO:0000256" key="6">
    <source>
        <dbReference type="ARBA" id="ARBA00022840"/>
    </source>
</evidence>
<keyword evidence="6 12" id="KW-0067">ATP-binding</keyword>
<dbReference type="PROSITE" id="PS50893">
    <property type="entry name" value="ABC_TRANSPORTER_2"/>
    <property type="match status" value="1"/>
</dbReference>
<dbReference type="InterPro" id="IPR011527">
    <property type="entry name" value="ABC1_TM_dom"/>
</dbReference>
<reference evidence="12" key="2">
    <citation type="journal article" date="2021" name="Microbiome">
        <title>Successional dynamics and alternative stable states in a saline activated sludge microbial community over 9 years.</title>
        <authorList>
            <person name="Wang Y."/>
            <person name="Ye J."/>
            <person name="Ju F."/>
            <person name="Liu L."/>
            <person name="Boyd J.A."/>
            <person name="Deng Y."/>
            <person name="Parks D.H."/>
            <person name="Jiang X."/>
            <person name="Yin X."/>
            <person name="Woodcroft B.J."/>
            <person name="Tyson G.W."/>
            <person name="Hugenholtz P."/>
            <person name="Polz M.F."/>
            <person name="Zhang T."/>
        </authorList>
    </citation>
    <scope>NUCLEOTIDE SEQUENCE</scope>
    <source>
        <strain evidence="12">HKST-UBA01</strain>
    </source>
</reference>
<proteinExistence type="predicted"/>
<dbReference type="Gene3D" id="3.40.50.300">
    <property type="entry name" value="P-loop containing nucleotide triphosphate hydrolases"/>
    <property type="match status" value="1"/>
</dbReference>
<evidence type="ECO:0000313" key="12">
    <source>
        <dbReference type="EMBL" id="MCA9728666.1"/>
    </source>
</evidence>
<dbReference type="PANTHER" id="PTHR43394:SF1">
    <property type="entry name" value="ATP-BINDING CASSETTE SUB-FAMILY B MEMBER 10, MITOCHONDRIAL"/>
    <property type="match status" value="1"/>
</dbReference>
<dbReference type="Gene3D" id="1.20.1560.10">
    <property type="entry name" value="ABC transporter type 1, transmembrane domain"/>
    <property type="match status" value="1"/>
</dbReference>
<feature type="transmembrane region" description="Helical" evidence="9">
    <location>
        <begin position="75"/>
        <end position="99"/>
    </location>
</feature>
<evidence type="ECO:0000256" key="5">
    <source>
        <dbReference type="ARBA" id="ARBA00022741"/>
    </source>
</evidence>
<sequence>MSEGVWNPTLGERVRWIAGFWRPHRKLLGFLIALTFISSGVAIAYPLAFRAVLDRLTAAADQPDSSVLRNTLRSVLLLLAAIAAGRFLAGMYPAFRAWVNLRIDVDIRKKVFASILEKDHRFFTKFRTGDLATRLLDDIVEYPKLAWFSCSGVFRPVESGSKLAFCLVAMLLLDARLALLAITPLPVMLYVLYRLRNDLRDALAQQQIAISETNDMLEATFSGIRIVKAFTAEANQSRELAAVLERRAHVQLRVKRLFAAVQIVDTMASRLGQLVVLGVGGFLVSRSQLSLGTLYAMYVYLDMLIEPMVDLPNLFVTSRQAFVCMDREEEVIRFPVSVRHDETGRAPGPLRAIEIQGATVQFAGATRPALQEVDLELRRGETVAVVGEVGAGKSTLLKLLAGLVETDTGEVRINGAPVRDMRWEDLRRQIGYAPQESLLFSETIRENVELGRAARQGAAAGDDHRASGWLDRLLRLVNLDAEIRAMPAGAETVLGQKGTRVSGGQRQRISIARALFGYPELILLDDATASLDAENEDRLWNGLREIAPEAIVVVVSHRIATVARADRIVVLERGRLVDSGTHSDLISRCEPYQRFRHREEDRGALRGAGLIPE</sequence>
<dbReference type="Proteomes" id="UP000697710">
    <property type="component" value="Unassembled WGS sequence"/>
</dbReference>
<dbReference type="Pfam" id="PF00664">
    <property type="entry name" value="ABC_membrane"/>
    <property type="match status" value="1"/>
</dbReference>
<dbReference type="Pfam" id="PF00005">
    <property type="entry name" value="ABC_tran"/>
    <property type="match status" value="1"/>
</dbReference>
<evidence type="ECO:0000256" key="4">
    <source>
        <dbReference type="ARBA" id="ARBA00022692"/>
    </source>
</evidence>